<sequence>MSNFLKEAEGALEGRLNQGGMGQQGGMGSGMCQPGGTGGGYDNQQSGMGGGMGGGFDQSNQQGGMGGGFDQSNQQAGMGGDYGQQSGFDQQSGGMGSMGSQQGDMGQQSGSTGQQKSGGFMSSMESAGKDGMLNNEMNQFLTKEGVPQGADQTIDKYVDQEANKFM</sequence>
<dbReference type="AlphaFoldDB" id="M2N6T2"/>
<dbReference type="RefSeq" id="XP_007678020.1">
    <property type="nucleotide sequence ID" value="XM_007679830.1"/>
</dbReference>
<proteinExistence type="predicted"/>
<accession>M2N6T2</accession>
<dbReference type="KEGG" id="bcom:BAUCODRAFT_35701"/>
<dbReference type="Proteomes" id="UP000011761">
    <property type="component" value="Unassembled WGS sequence"/>
</dbReference>
<evidence type="ECO:0000313" key="2">
    <source>
        <dbReference type="EMBL" id="EMC94485.1"/>
    </source>
</evidence>
<gene>
    <name evidence="2" type="ORF">BAUCODRAFT_35701</name>
</gene>
<reference evidence="2 3" key="1">
    <citation type="journal article" date="2012" name="PLoS Pathog.">
        <title>Diverse lifestyles and strategies of plant pathogenesis encoded in the genomes of eighteen Dothideomycetes fungi.</title>
        <authorList>
            <person name="Ohm R.A."/>
            <person name="Feau N."/>
            <person name="Henrissat B."/>
            <person name="Schoch C.L."/>
            <person name="Horwitz B.A."/>
            <person name="Barry K.W."/>
            <person name="Condon B.J."/>
            <person name="Copeland A.C."/>
            <person name="Dhillon B."/>
            <person name="Glaser F."/>
            <person name="Hesse C.N."/>
            <person name="Kosti I."/>
            <person name="LaButti K."/>
            <person name="Lindquist E.A."/>
            <person name="Lucas S."/>
            <person name="Salamov A.A."/>
            <person name="Bradshaw R.E."/>
            <person name="Ciuffetti L."/>
            <person name="Hamelin R.C."/>
            <person name="Kema G.H.J."/>
            <person name="Lawrence C."/>
            <person name="Scott J.A."/>
            <person name="Spatafora J.W."/>
            <person name="Turgeon B.G."/>
            <person name="de Wit P.J.G.M."/>
            <person name="Zhong S."/>
            <person name="Goodwin S.B."/>
            <person name="Grigoriev I.V."/>
        </authorList>
    </citation>
    <scope>NUCLEOTIDE SEQUENCE [LARGE SCALE GENOMIC DNA]</scope>
    <source>
        <strain evidence="2 3">UAMH 10762</strain>
    </source>
</reference>
<keyword evidence="3" id="KW-1185">Reference proteome</keyword>
<dbReference type="HOGENOM" id="CLU_1602388_0_0_1"/>
<feature type="compositionally biased region" description="Gly residues" evidence="1">
    <location>
        <begin position="17"/>
        <end position="56"/>
    </location>
</feature>
<feature type="compositionally biased region" description="Low complexity" evidence="1">
    <location>
        <begin position="83"/>
        <end position="119"/>
    </location>
</feature>
<dbReference type="OrthoDB" id="2872121at2759"/>
<evidence type="ECO:0000313" key="3">
    <source>
        <dbReference type="Proteomes" id="UP000011761"/>
    </source>
</evidence>
<feature type="region of interest" description="Disordered" evidence="1">
    <location>
        <begin position="16"/>
        <end position="152"/>
    </location>
</feature>
<dbReference type="GeneID" id="19112776"/>
<evidence type="ECO:0000256" key="1">
    <source>
        <dbReference type="SAM" id="MobiDB-lite"/>
    </source>
</evidence>
<dbReference type="OMA" id="CQFGGFG"/>
<dbReference type="EMBL" id="KB445558">
    <property type="protein sequence ID" value="EMC94485.1"/>
    <property type="molecule type" value="Genomic_DNA"/>
</dbReference>
<organism evidence="2 3">
    <name type="scientific">Baudoinia panamericana (strain UAMH 10762)</name>
    <name type="common">Angels' share fungus</name>
    <name type="synonym">Baudoinia compniacensis (strain UAMH 10762)</name>
    <dbReference type="NCBI Taxonomy" id="717646"/>
    <lineage>
        <taxon>Eukaryota</taxon>
        <taxon>Fungi</taxon>
        <taxon>Dikarya</taxon>
        <taxon>Ascomycota</taxon>
        <taxon>Pezizomycotina</taxon>
        <taxon>Dothideomycetes</taxon>
        <taxon>Dothideomycetidae</taxon>
        <taxon>Mycosphaerellales</taxon>
        <taxon>Teratosphaeriaceae</taxon>
        <taxon>Baudoinia</taxon>
    </lineage>
</organism>
<protein>
    <submittedName>
        <fullName evidence="2">Uncharacterized protein</fullName>
    </submittedName>
</protein>
<name>M2N6T2_BAUPA</name>